<keyword evidence="2" id="KW-1185">Reference proteome</keyword>
<gene>
    <name evidence="1" type="ORF">PH603_11540</name>
</gene>
<organism evidence="1 2">
    <name type="scientific">Gimibacter soli</name>
    <dbReference type="NCBI Taxonomy" id="3024400"/>
    <lineage>
        <taxon>Bacteria</taxon>
        <taxon>Pseudomonadati</taxon>
        <taxon>Pseudomonadota</taxon>
        <taxon>Alphaproteobacteria</taxon>
        <taxon>Kordiimonadales</taxon>
        <taxon>Temperatibacteraceae</taxon>
        <taxon>Gimibacter</taxon>
    </lineage>
</organism>
<evidence type="ECO:0000313" key="2">
    <source>
        <dbReference type="Proteomes" id="UP001217500"/>
    </source>
</evidence>
<evidence type="ECO:0000313" key="1">
    <source>
        <dbReference type="EMBL" id="WCL53168.1"/>
    </source>
</evidence>
<dbReference type="Proteomes" id="UP001217500">
    <property type="component" value="Chromosome"/>
</dbReference>
<accession>A0AAE9XLN0</accession>
<sequence>MSAPRVDGLSLAAMVQETYYDNFLRLSDIEQSADPSVKTSEFVTRVMGDVQVGRNFGRQQVSAAVRTGYQFHKENSNLDNDFLDARAALNWALGSRCAGAFAGDWGRQQSEFESLADIVKSTLTEKSISAYAQCGVGGRFSLAVAGELGDASNSAERRKANDHDDKGAYSSLRFSYAPESYIGVSARYFKYEYPERPLIEGTRPAFETKELMAELQHSLGARMKLSLSGGAVQVDSNSTTEDPGTGISGSAGLTYNLGGRHVIDLQAYKSYQPLQNLEALYSSTKGLQAAIASNWSPTISTNIDAGYISRSIAYADDFVPTTEGLNTGDDTFTANASIGYTIGRLIMLEFGGRYIKRDSNVSSFDYTDKSVFVMLRLKWE</sequence>
<dbReference type="EMBL" id="CP116805">
    <property type="protein sequence ID" value="WCL53168.1"/>
    <property type="molecule type" value="Genomic_DNA"/>
</dbReference>
<proteinExistence type="predicted"/>
<name>A0AAE9XLN0_9PROT</name>
<protein>
    <submittedName>
        <fullName evidence="1">Outer membrane beta-barrel protein</fullName>
    </submittedName>
</protein>
<dbReference type="KEGG" id="gso:PH603_11540"/>
<dbReference type="RefSeq" id="WP_289502680.1">
    <property type="nucleotide sequence ID" value="NZ_CP116805.1"/>
</dbReference>
<reference evidence="1" key="1">
    <citation type="submission" date="2023-01" db="EMBL/GenBank/DDBJ databases">
        <title>The genome sequence of Kordiimonadaceae bacterium 6D33.</title>
        <authorList>
            <person name="Liu Y."/>
        </authorList>
    </citation>
    <scope>NUCLEOTIDE SEQUENCE</scope>
    <source>
        <strain evidence="1">6D33</strain>
    </source>
</reference>
<dbReference type="AlphaFoldDB" id="A0AAE9XLN0"/>
<dbReference type="SUPFAM" id="SSF56935">
    <property type="entry name" value="Porins"/>
    <property type="match status" value="1"/>
</dbReference>